<dbReference type="Gene3D" id="1.10.10.60">
    <property type="entry name" value="Homeodomain-like"/>
    <property type="match status" value="1"/>
</dbReference>
<reference evidence="13" key="3">
    <citation type="submission" date="2025-09" db="UniProtKB">
        <authorList>
            <consortium name="Ensembl"/>
        </authorList>
    </citation>
    <scope>IDENTIFICATION</scope>
</reference>
<name>A0A5F8G6Q2_MONDO</name>
<dbReference type="FunCoup" id="A0A5F8G6Q2">
    <property type="interactions" value="145"/>
</dbReference>
<dbReference type="Ensembl" id="ENSMODT00000075353.1">
    <property type="protein sequence ID" value="ENSMODP00000043119.1"/>
    <property type="gene ID" value="ENSMODG00000042765.1"/>
</dbReference>
<evidence type="ECO:0000256" key="1">
    <source>
        <dbReference type="ARBA" id="ARBA00002030"/>
    </source>
</evidence>
<dbReference type="AlphaFoldDB" id="A0A5F8G6Q2"/>
<evidence type="ECO:0000256" key="11">
    <source>
        <dbReference type="SAM" id="MobiDB-lite"/>
    </source>
</evidence>
<dbReference type="InterPro" id="IPR042412">
    <property type="entry name" value="PROP1"/>
</dbReference>
<dbReference type="GO" id="GO:0000981">
    <property type="term" value="F:DNA-binding transcription factor activity, RNA polymerase II-specific"/>
    <property type="evidence" value="ECO:0007669"/>
    <property type="project" value="InterPro"/>
</dbReference>
<dbReference type="GeneTree" id="ENSGT00940000162292"/>
<keyword evidence="14" id="KW-1185">Reference proteome</keyword>
<dbReference type="InterPro" id="IPR017970">
    <property type="entry name" value="Homeobox_CS"/>
</dbReference>
<evidence type="ECO:0000259" key="12">
    <source>
        <dbReference type="PROSITE" id="PS50071"/>
    </source>
</evidence>
<dbReference type="PANTHER" id="PTHR47409">
    <property type="entry name" value="HOMEOBOX PROTEIN PROPHET OF PIT-1"/>
    <property type="match status" value="1"/>
</dbReference>
<reference evidence="13" key="2">
    <citation type="submission" date="2025-08" db="UniProtKB">
        <authorList>
            <consortium name="Ensembl"/>
        </authorList>
    </citation>
    <scope>IDENTIFICATION</scope>
</reference>
<protein>
    <recommendedName>
        <fullName evidence="4">Homeobox protein prophet of Pit-1</fullName>
    </recommendedName>
    <alternativeName>
        <fullName evidence="8">Pituitary-specific homeodomain factor</fullName>
    </alternativeName>
</protein>
<dbReference type="Bgee" id="ENSMODG00000042765">
    <property type="expression patterns" value="Expressed in spinal cord and 2 other cell types or tissues"/>
</dbReference>
<dbReference type="GO" id="GO:0021983">
    <property type="term" value="P:pituitary gland development"/>
    <property type="evidence" value="ECO:0007669"/>
    <property type="project" value="InterPro"/>
</dbReference>
<dbReference type="STRING" id="13616.ENSMODP00000043119"/>
<evidence type="ECO:0000256" key="4">
    <source>
        <dbReference type="ARBA" id="ARBA00019432"/>
    </source>
</evidence>
<dbReference type="Proteomes" id="UP000002280">
    <property type="component" value="Chromosome X"/>
</dbReference>
<feature type="DNA-binding region" description="Homeobox" evidence="9">
    <location>
        <begin position="56"/>
        <end position="115"/>
    </location>
</feature>
<dbReference type="SUPFAM" id="SSF46689">
    <property type="entry name" value="Homeodomain-like"/>
    <property type="match status" value="1"/>
</dbReference>
<dbReference type="Pfam" id="PF00046">
    <property type="entry name" value="Homeodomain"/>
    <property type="match status" value="1"/>
</dbReference>
<dbReference type="PROSITE" id="PS50071">
    <property type="entry name" value="HOMEOBOX_2"/>
    <property type="match status" value="1"/>
</dbReference>
<dbReference type="GO" id="GO:0003677">
    <property type="term" value="F:DNA binding"/>
    <property type="evidence" value="ECO:0007669"/>
    <property type="project" value="UniProtKB-UniRule"/>
</dbReference>
<evidence type="ECO:0000256" key="6">
    <source>
        <dbReference type="ARBA" id="ARBA00023155"/>
    </source>
</evidence>
<evidence type="ECO:0000256" key="8">
    <source>
        <dbReference type="ARBA" id="ARBA00030888"/>
    </source>
</evidence>
<proteinExistence type="inferred from homology"/>
<dbReference type="SMART" id="SM00389">
    <property type="entry name" value="HOX"/>
    <property type="match status" value="1"/>
</dbReference>
<dbReference type="FunFam" id="1.10.10.60:FF:000679">
    <property type="entry name" value="Homeobox protein aristaless"/>
    <property type="match status" value="1"/>
</dbReference>
<keyword evidence="5 9" id="KW-0238">DNA-binding</keyword>
<keyword evidence="7 9" id="KW-0539">Nucleus</keyword>
<sequence>MCNAAIVPPLLSEDTVGAAHPTQTLEMPSQSHLGQVFPPGEAPPGRAPPSAPSVRRRRHRTTFTAAQLEKLEEAFGRNQYPDIWAREALAQGTGLSEARIQVWFQNRRAKQKKRKCSLPPDLDLFSSSALAGFLSEPRVTQPHFCPDLEPINPPFPAAYSPALYPEGNLFQPPVCAPAPDTCEAWLSCLHPLALESPRSWN</sequence>
<dbReference type="PANTHER" id="PTHR47409:SF1">
    <property type="entry name" value="HOMEOBOX PROTEIN PROPHET OF PIT-1"/>
    <property type="match status" value="1"/>
</dbReference>
<dbReference type="InterPro" id="IPR001356">
    <property type="entry name" value="HD"/>
</dbReference>
<comment type="function">
    <text evidence="1">Possibly involved in the ontogenesis of pituitary gonadotropes, as well as somatotropes, lactotropes and caudomedial thyrotropes.</text>
</comment>
<dbReference type="PROSITE" id="PS00027">
    <property type="entry name" value="HOMEOBOX_1"/>
    <property type="match status" value="1"/>
</dbReference>
<evidence type="ECO:0000256" key="9">
    <source>
        <dbReference type="PROSITE-ProRule" id="PRU00108"/>
    </source>
</evidence>
<comment type="similarity">
    <text evidence="3">Belongs to the paired homeobox family.</text>
</comment>
<evidence type="ECO:0000256" key="7">
    <source>
        <dbReference type="ARBA" id="ARBA00023242"/>
    </source>
</evidence>
<dbReference type="KEGG" id="mdo:103100950"/>
<comment type="subcellular location">
    <subcellularLocation>
        <location evidence="2 9 10">Nucleus</location>
    </subcellularLocation>
</comment>
<dbReference type="OMA" id="APDTCEA"/>
<feature type="domain" description="Homeobox" evidence="12">
    <location>
        <begin position="54"/>
        <end position="114"/>
    </location>
</feature>
<dbReference type="InParanoid" id="A0A5F8G6Q2"/>
<feature type="compositionally biased region" description="Pro residues" evidence="11">
    <location>
        <begin position="40"/>
        <end position="51"/>
    </location>
</feature>
<evidence type="ECO:0000256" key="5">
    <source>
        <dbReference type="ARBA" id="ARBA00023125"/>
    </source>
</evidence>
<reference evidence="13 14" key="1">
    <citation type="journal article" date="2007" name="Nature">
        <title>Genome of the marsupial Monodelphis domestica reveals innovation in non-coding sequences.</title>
        <authorList>
            <person name="Mikkelsen T.S."/>
            <person name="Wakefield M.J."/>
            <person name="Aken B."/>
            <person name="Amemiya C.T."/>
            <person name="Chang J.L."/>
            <person name="Duke S."/>
            <person name="Garber M."/>
            <person name="Gentles A.J."/>
            <person name="Goodstadt L."/>
            <person name="Heger A."/>
            <person name="Jurka J."/>
            <person name="Kamal M."/>
            <person name="Mauceli E."/>
            <person name="Searle S.M."/>
            <person name="Sharpe T."/>
            <person name="Baker M.L."/>
            <person name="Batzer M.A."/>
            <person name="Benos P.V."/>
            <person name="Belov K."/>
            <person name="Clamp M."/>
            <person name="Cook A."/>
            <person name="Cuff J."/>
            <person name="Das R."/>
            <person name="Davidow L."/>
            <person name="Deakin J.E."/>
            <person name="Fazzari M.J."/>
            <person name="Glass J.L."/>
            <person name="Grabherr M."/>
            <person name="Greally J.M."/>
            <person name="Gu W."/>
            <person name="Hore T.A."/>
            <person name="Huttley G.A."/>
            <person name="Kleber M."/>
            <person name="Jirtle R.L."/>
            <person name="Koina E."/>
            <person name="Lee J.T."/>
            <person name="Mahony S."/>
            <person name="Marra M.A."/>
            <person name="Miller R.D."/>
            <person name="Nicholls R.D."/>
            <person name="Oda M."/>
            <person name="Papenfuss A.T."/>
            <person name="Parra Z.E."/>
            <person name="Pollock D.D."/>
            <person name="Ray D.A."/>
            <person name="Schein J.E."/>
            <person name="Speed T.P."/>
            <person name="Thompson K."/>
            <person name="VandeBerg J.L."/>
            <person name="Wade C.M."/>
            <person name="Walker J.A."/>
            <person name="Waters P.D."/>
            <person name="Webber C."/>
            <person name="Weidman J.R."/>
            <person name="Xie X."/>
            <person name="Zody M.C."/>
            <person name="Baldwin J."/>
            <person name="Abdouelleil A."/>
            <person name="Abdulkadir J."/>
            <person name="Abebe A."/>
            <person name="Abera B."/>
            <person name="Abreu J."/>
            <person name="Acer S.C."/>
            <person name="Aftuck L."/>
            <person name="Alexander A."/>
            <person name="An P."/>
            <person name="Anderson E."/>
            <person name="Anderson S."/>
            <person name="Arachi H."/>
            <person name="Azer M."/>
            <person name="Bachantsang P."/>
            <person name="Barry A."/>
            <person name="Bayul T."/>
            <person name="Berlin A."/>
            <person name="Bessette D."/>
            <person name="Bloom T."/>
            <person name="Bloom T."/>
            <person name="Boguslavskiy L."/>
            <person name="Bonnet C."/>
            <person name="Boukhgalter B."/>
            <person name="Bourzgui I."/>
            <person name="Brown A."/>
            <person name="Cahill P."/>
            <person name="Channer S."/>
            <person name="Cheshatsang Y."/>
            <person name="Chuda L."/>
            <person name="Citroen M."/>
            <person name="Collymore A."/>
            <person name="Cooke P."/>
            <person name="Costello M."/>
            <person name="D'Aco K."/>
            <person name="Daza R."/>
            <person name="De Haan G."/>
            <person name="DeGray S."/>
            <person name="DeMaso C."/>
            <person name="Dhargay N."/>
            <person name="Dooley K."/>
            <person name="Dooley E."/>
            <person name="Doricent M."/>
            <person name="Dorje P."/>
            <person name="Dorjee K."/>
            <person name="Dupes A."/>
            <person name="Elong R."/>
            <person name="Falk J."/>
            <person name="Farina A."/>
            <person name="Faro S."/>
            <person name="Ferguson D."/>
            <person name="Fisher S."/>
            <person name="Foley C.D."/>
            <person name="Franke A."/>
            <person name="Friedrich D."/>
            <person name="Gadbois L."/>
            <person name="Gearin G."/>
            <person name="Gearin C.R."/>
            <person name="Giannoukos G."/>
            <person name="Goode T."/>
            <person name="Graham J."/>
            <person name="Grandbois E."/>
            <person name="Grewal S."/>
            <person name="Gyaltsen K."/>
            <person name="Hafez N."/>
            <person name="Hagos B."/>
            <person name="Hall J."/>
            <person name="Henson C."/>
            <person name="Hollinger A."/>
            <person name="Honan T."/>
            <person name="Huard M.D."/>
            <person name="Hughes L."/>
            <person name="Hurhula B."/>
            <person name="Husby M.E."/>
            <person name="Kamat A."/>
            <person name="Kanga B."/>
            <person name="Kashin S."/>
            <person name="Khazanovich D."/>
            <person name="Kisner P."/>
            <person name="Lance K."/>
            <person name="Lara M."/>
            <person name="Lee W."/>
            <person name="Lennon N."/>
            <person name="Letendre F."/>
            <person name="LeVine R."/>
            <person name="Lipovsky A."/>
            <person name="Liu X."/>
            <person name="Liu J."/>
            <person name="Liu S."/>
            <person name="Lokyitsang T."/>
            <person name="Lokyitsang Y."/>
            <person name="Lubonja R."/>
            <person name="Lui A."/>
            <person name="MacDonald P."/>
            <person name="Magnisalis V."/>
            <person name="Maru K."/>
            <person name="Matthews C."/>
            <person name="McCusker W."/>
            <person name="McDonough S."/>
            <person name="Mehta T."/>
            <person name="Meldrim J."/>
            <person name="Meneus L."/>
            <person name="Mihai O."/>
            <person name="Mihalev A."/>
            <person name="Mihova T."/>
            <person name="Mittelman R."/>
            <person name="Mlenga V."/>
            <person name="Montmayeur A."/>
            <person name="Mulrain L."/>
            <person name="Navidi A."/>
            <person name="Naylor J."/>
            <person name="Negash T."/>
            <person name="Nguyen T."/>
            <person name="Nguyen N."/>
            <person name="Nicol R."/>
            <person name="Norbu C."/>
            <person name="Norbu N."/>
            <person name="Novod N."/>
            <person name="O'Neill B."/>
            <person name="Osman S."/>
            <person name="Markiewicz E."/>
            <person name="Oyono O.L."/>
            <person name="Patti C."/>
            <person name="Phunkhang P."/>
            <person name="Pierre F."/>
            <person name="Priest M."/>
            <person name="Raghuraman S."/>
            <person name="Rege F."/>
            <person name="Reyes R."/>
            <person name="Rise C."/>
            <person name="Rogov P."/>
            <person name="Ross K."/>
            <person name="Ryan E."/>
            <person name="Settipalli S."/>
            <person name="Shea T."/>
            <person name="Sherpa N."/>
            <person name="Shi L."/>
            <person name="Shih D."/>
            <person name="Sparrow T."/>
            <person name="Spaulding J."/>
            <person name="Stalker J."/>
            <person name="Stange-Thomann N."/>
            <person name="Stavropoulos S."/>
            <person name="Stone C."/>
            <person name="Strader C."/>
            <person name="Tesfaye S."/>
            <person name="Thomson T."/>
            <person name="Thoulutsang Y."/>
            <person name="Thoulutsang D."/>
            <person name="Topham K."/>
            <person name="Topping I."/>
            <person name="Tsamla T."/>
            <person name="Vassiliev H."/>
            <person name="Vo A."/>
            <person name="Wangchuk T."/>
            <person name="Wangdi T."/>
            <person name="Weiand M."/>
            <person name="Wilkinson J."/>
            <person name="Wilson A."/>
            <person name="Yadav S."/>
            <person name="Young G."/>
            <person name="Yu Q."/>
            <person name="Zembek L."/>
            <person name="Zhong D."/>
            <person name="Zimmer A."/>
            <person name="Zwirko Z."/>
            <person name="Jaffe D.B."/>
            <person name="Alvarez P."/>
            <person name="Brockman W."/>
            <person name="Butler J."/>
            <person name="Chin C."/>
            <person name="Gnerre S."/>
            <person name="MacCallum I."/>
            <person name="Graves J.A."/>
            <person name="Ponting C.P."/>
            <person name="Breen M."/>
            <person name="Samollow P.B."/>
            <person name="Lander E.S."/>
            <person name="Lindblad-Toh K."/>
        </authorList>
    </citation>
    <scope>NUCLEOTIDE SEQUENCE [LARGE SCALE GENOMIC DNA]</scope>
</reference>
<dbReference type="GO" id="GO:0005634">
    <property type="term" value="C:nucleus"/>
    <property type="evidence" value="ECO:0007669"/>
    <property type="project" value="UniProtKB-SubCell"/>
</dbReference>
<evidence type="ECO:0000313" key="14">
    <source>
        <dbReference type="Proteomes" id="UP000002280"/>
    </source>
</evidence>
<evidence type="ECO:0000256" key="3">
    <source>
        <dbReference type="ARBA" id="ARBA00005733"/>
    </source>
</evidence>
<dbReference type="CDD" id="cd00086">
    <property type="entry name" value="homeodomain"/>
    <property type="match status" value="1"/>
</dbReference>
<dbReference type="InterPro" id="IPR009057">
    <property type="entry name" value="Homeodomain-like_sf"/>
</dbReference>
<keyword evidence="6 9" id="KW-0371">Homeobox</keyword>
<feature type="region of interest" description="Disordered" evidence="11">
    <location>
        <begin position="30"/>
        <end position="58"/>
    </location>
</feature>
<evidence type="ECO:0000313" key="13">
    <source>
        <dbReference type="Ensembl" id="ENSMODP00000043119.1"/>
    </source>
</evidence>
<evidence type="ECO:0000256" key="2">
    <source>
        <dbReference type="ARBA" id="ARBA00004123"/>
    </source>
</evidence>
<accession>A0A5F8G6Q2</accession>
<organism evidence="13 14">
    <name type="scientific">Monodelphis domestica</name>
    <name type="common">Gray short-tailed opossum</name>
    <dbReference type="NCBI Taxonomy" id="13616"/>
    <lineage>
        <taxon>Eukaryota</taxon>
        <taxon>Metazoa</taxon>
        <taxon>Chordata</taxon>
        <taxon>Craniata</taxon>
        <taxon>Vertebrata</taxon>
        <taxon>Euteleostomi</taxon>
        <taxon>Mammalia</taxon>
        <taxon>Metatheria</taxon>
        <taxon>Didelphimorphia</taxon>
        <taxon>Didelphidae</taxon>
        <taxon>Monodelphis</taxon>
    </lineage>
</organism>
<evidence type="ECO:0000256" key="10">
    <source>
        <dbReference type="RuleBase" id="RU000682"/>
    </source>
</evidence>